<accession>A0A3S7WPP9</accession>
<evidence type="ECO:0000313" key="6">
    <source>
        <dbReference type="Proteomes" id="UP000274082"/>
    </source>
</evidence>
<feature type="region of interest" description="Disordered" evidence="1">
    <location>
        <begin position="611"/>
        <end position="645"/>
    </location>
</feature>
<dbReference type="RefSeq" id="XP_003858432.1">
    <property type="nucleotide sequence ID" value="XM_003858384.1"/>
</dbReference>
<dbReference type="EMBL" id="FR799593">
    <property type="protein sequence ID" value="CBZ31709.1"/>
    <property type="molecule type" value="Genomic_DNA"/>
</dbReference>
<evidence type="ECO:0000313" key="5">
    <source>
        <dbReference type="Proteomes" id="UP000008980"/>
    </source>
</evidence>
<dbReference type="EMBL" id="CP029505">
    <property type="protein sequence ID" value="AYU76158.1"/>
    <property type="molecule type" value="Genomic_DNA"/>
</dbReference>
<dbReference type="Proteomes" id="UP000274082">
    <property type="component" value="Chromosome 6"/>
</dbReference>
<dbReference type="OrthoDB" id="266816at2759"/>
<feature type="compositionally biased region" description="Polar residues" evidence="1">
    <location>
        <begin position="564"/>
        <end position="574"/>
    </location>
</feature>
<reference evidence="3" key="2">
    <citation type="submission" date="2011-01" db="EMBL/GenBank/DDBJ databases">
        <authorList>
            <person name="Zhao B.P."/>
            <person name="Ren Z.A."/>
            <person name="Li C.D."/>
        </authorList>
    </citation>
    <scope>NUCLEOTIDE SEQUENCE</scope>
    <source>
        <strain evidence="3">BPK282A1</strain>
    </source>
</reference>
<dbReference type="VEuPathDB" id="TriTrypDB:LdCL_060017900"/>
<dbReference type="VEuPathDB" id="TriTrypDB:LdBPK_061270.1"/>
<keyword evidence="6" id="KW-1185">Reference proteome</keyword>
<dbReference type="Proteomes" id="UP000008980">
    <property type="component" value="Chromosome 6"/>
</dbReference>
<gene>
    <name evidence="4" type="ORF">CGC21_23980</name>
    <name evidence="3" type="ORF">LDBPK_061270</name>
    <name evidence="2" type="ORF">LdCL_060017900</name>
</gene>
<evidence type="ECO:0000256" key="1">
    <source>
        <dbReference type="SAM" id="MobiDB-lite"/>
    </source>
</evidence>
<reference evidence="5" key="3">
    <citation type="submission" date="2011-02" db="EMBL/GenBank/DDBJ databases">
        <title>Whole genome sequencing of Leishmania donovani clinical lines reveals dynamic variation related to drug resistance.</title>
        <authorList>
            <person name="Downing T."/>
            <person name="Imamura H."/>
            <person name="Sanders M."/>
            <person name="Decuypere S."/>
            <person name="Hertz-Fowler C."/>
            <person name="Clark T.G."/>
            <person name="Rijal S."/>
            <person name="Sundar S."/>
            <person name="Quail M.A."/>
            <person name="De Doncker S."/>
            <person name="Maes I."/>
            <person name="Vanaerschot M."/>
            <person name="Stark O."/>
            <person name="Schonian G."/>
            <person name="Dujardin J.C."/>
            <person name="Berriman M."/>
        </authorList>
    </citation>
    <scope>NUCLEOTIDE SEQUENCE [LARGE SCALE GENOMIC DNA]</scope>
    <source>
        <strain evidence="5">BPK282A1</strain>
    </source>
</reference>
<reference evidence="3 5" key="1">
    <citation type="journal article" date="2011" name="Genome Res.">
        <title>Whole genome sequencing of multiple Leishmania donovani clinical isolates provides insights into population structure and mechanisms of drug resistance.</title>
        <authorList>
            <person name="Downing T."/>
            <person name="Imamura H."/>
            <person name="Decuypere S."/>
            <person name="Clark T.G."/>
            <person name="Coombs G.H."/>
            <person name="Cotton J.A."/>
            <person name="Hilley J.D."/>
            <person name="de Doncker S."/>
            <person name="Maes I."/>
            <person name="Mottram J.C."/>
            <person name="Quail M.A."/>
            <person name="Rijal S."/>
            <person name="Sanders M."/>
            <person name="Schonian G."/>
            <person name="Stark O."/>
            <person name="Sundar S."/>
            <person name="Vanaerschot M."/>
            <person name="Hertz-Fowler C."/>
            <person name="Dujardin J.C."/>
            <person name="Berriman M."/>
        </authorList>
    </citation>
    <scope>NUCLEOTIDE SEQUENCE [LARGE SCALE GENOMIC DNA]</scope>
    <source>
        <strain evidence="3 5">BPK282A1</strain>
    </source>
</reference>
<feature type="compositionally biased region" description="Low complexity" evidence="1">
    <location>
        <begin position="547"/>
        <end position="563"/>
    </location>
</feature>
<name>A0A3S7WPP9_LEIDO</name>
<dbReference type="KEGG" id="ldo:LDBPK_061270"/>
<feature type="compositionally biased region" description="Basic residues" evidence="1">
    <location>
        <begin position="383"/>
        <end position="392"/>
    </location>
</feature>
<feature type="region of interest" description="Disordered" evidence="1">
    <location>
        <begin position="547"/>
        <end position="576"/>
    </location>
</feature>
<reference evidence="7" key="5">
    <citation type="submission" date="2019-02" db="EMBL/GenBank/DDBJ databases">
        <title>FDA dAtabase for Regulatory Grade micrObial Sequences (FDA-ARGOS): Supporting development and validation of Infectious Disease Dx tests.</title>
        <authorList>
            <person name="Duncan R."/>
            <person name="Fisher C."/>
            <person name="Tallon L."/>
            <person name="Sadzewicz L."/>
            <person name="Sengamalay N."/>
            <person name="Ott S."/>
            <person name="Godinez A."/>
            <person name="Nagaraj S."/>
            <person name="Vavikolanu K."/>
            <person name="Nadendla S."/>
            <person name="Aluvathingal J."/>
            <person name="Sichtig H."/>
        </authorList>
    </citation>
    <scope>NUCLEOTIDE SEQUENCE [LARGE SCALE GENOMIC DNA]</scope>
    <source>
        <strain evidence="7">FDAARGOS_361</strain>
    </source>
</reference>
<dbReference type="EMBL" id="RHLC01000039">
    <property type="protein sequence ID" value="TPP54789.1"/>
    <property type="molecule type" value="Genomic_DNA"/>
</dbReference>
<protein>
    <submittedName>
        <fullName evidence="2">Uncharacterized protein</fullName>
    </submittedName>
</protein>
<dbReference type="OMA" id="CFRYGPR"/>
<reference evidence="2 6" key="4">
    <citation type="journal article" date="2018" name="Sci. Rep.">
        <title>A complete Leishmania donovani reference genome identifies novel genetic variations associated with virulence.</title>
        <authorList>
            <person name="Lypaczewski P."/>
            <person name="Hoshizaki J."/>
            <person name="Zhang W.-W."/>
            <person name="McCall L.-I."/>
            <person name="Torcivia-Rodriguez J."/>
            <person name="Simonyan V."/>
            <person name="Kaur A."/>
            <person name="Dewar K."/>
            <person name="Matlashewski G."/>
        </authorList>
    </citation>
    <scope>NUCLEOTIDE SEQUENCE [LARGE SCALE GENOMIC DNA]</scope>
    <source>
        <strain evidence="2 6">LdCL</strain>
    </source>
</reference>
<dbReference type="Proteomes" id="UP000318447">
    <property type="component" value="Unassembled WGS sequence"/>
</dbReference>
<feature type="compositionally biased region" description="Basic residues" evidence="1">
    <location>
        <begin position="417"/>
        <end position="431"/>
    </location>
</feature>
<dbReference type="GeneID" id="13391770"/>
<proteinExistence type="predicted"/>
<dbReference type="AlphaFoldDB" id="A0A3S7WPP9"/>
<dbReference type="VEuPathDB" id="TriTrypDB:LDHU3_06.1420"/>
<organism evidence="2 6">
    <name type="scientific">Leishmania donovani</name>
    <dbReference type="NCBI Taxonomy" id="5661"/>
    <lineage>
        <taxon>Eukaryota</taxon>
        <taxon>Discoba</taxon>
        <taxon>Euglenozoa</taxon>
        <taxon>Kinetoplastea</taxon>
        <taxon>Metakinetoplastina</taxon>
        <taxon>Trypanosomatida</taxon>
        <taxon>Trypanosomatidae</taxon>
        <taxon>Leishmaniinae</taxon>
        <taxon>Leishmania</taxon>
    </lineage>
</organism>
<evidence type="ECO:0000313" key="4">
    <source>
        <dbReference type="EMBL" id="TPP54789.1"/>
    </source>
</evidence>
<reference evidence="4" key="6">
    <citation type="submission" date="2019-02" db="EMBL/GenBank/DDBJ databases">
        <title>FDA dAtabase for Regulatory Grade micrObial Sequences (FDA-ARGOS): Supporting development and validation of Infectious Disease Dx tests.</title>
        <authorList>
            <person name="Duncan R."/>
            <person name="Fisher C."/>
            <person name="Tallon L.J."/>
            <person name="Sadzewicz L."/>
            <person name="Sengamalay N."/>
            <person name="Ott S."/>
            <person name="Godinez A."/>
            <person name="Nagaraj S."/>
            <person name="Nadendla S."/>
            <person name="Sichtig H."/>
        </authorList>
    </citation>
    <scope>NUCLEOTIDE SEQUENCE</scope>
    <source>
        <strain evidence="4">FDAARGOS_361</strain>
    </source>
</reference>
<evidence type="ECO:0000313" key="2">
    <source>
        <dbReference type="EMBL" id="AYU76158.1"/>
    </source>
</evidence>
<feature type="region of interest" description="Disordered" evidence="1">
    <location>
        <begin position="753"/>
        <end position="783"/>
    </location>
</feature>
<accession>E9B8Y6</accession>
<evidence type="ECO:0000313" key="7">
    <source>
        <dbReference type="Proteomes" id="UP000318447"/>
    </source>
</evidence>
<sequence length="791" mass="86735">MKLFLTVVRRHNSTSSSDATPTDDVALFDPGVWSRTTTSEMARRNVSASYVAQQVYRHAALTQLAKAALEGAVCFRYGPRPPTHLDSFLFHKRSRLTEHGRSGTLPAAAAAPPVCTSSPLISSSCSSFSVSMTATSPRTGQKRSTAAGASGSATEYDSLLALWLRELLSGTGISVTVTALLLFVDGTAIDMATGSEVHKPLNVGSGTARQLRTHEDAMAFLHACESTIRHSAAEFPRCPYHVCVAVLVGAHGGSHRRNTVTFLDVAAAAPESAGAEEEVRLREQVALFGRQLGAEAATATPHACQRTRKAEDEQWLSLLQSCQLSRASLVGLVYIACEAGHDSFGHFRVEENGCDPFTLVSVLRQRALLEAVNNGVLHLQLRKPSHAQKRANARSVKLPTGDATTTSRAPDSPPKGRPSRGRQRPQQHRSRLPYLTRGSVPPRRAQEHSIVFCGFPRCSRSVDPLARIGREERHARVALSSAEQRARKLAELRWILRAHPPGKSIDAMLRRLAHNVNRVSRPEQQHPHSVPPRFSPPPLNEAQLATAISRSSTTATRWSSFTSPMRTPESTSPGGTVRKRVAASMLPTSPSCPALASPYFTRRITTPLFFREAGSPPQNQDDPRAHSVSSRAAVRGHTAAGLERRRLNSGASFSLATGSPNTHTYTSARRLSAIETALLARAHSSNQRSLPSHSPRMGEVERLYPLVHAFHVEMCEQDTLMAEELMMRSRIEHKEKNCRKTLSFARAESVRRPSVLWPSETGTQPQREPQVPHSPRWRPAKPRPLRIFFQH</sequence>
<evidence type="ECO:0000313" key="3">
    <source>
        <dbReference type="EMBL" id="CBZ31709.1"/>
    </source>
</evidence>
<feature type="region of interest" description="Disordered" evidence="1">
    <location>
        <begin position="383"/>
        <end position="443"/>
    </location>
</feature>